<evidence type="ECO:0000256" key="5">
    <source>
        <dbReference type="SAM" id="MobiDB-lite"/>
    </source>
</evidence>
<evidence type="ECO:0000259" key="7">
    <source>
        <dbReference type="SMART" id="SM00458"/>
    </source>
</evidence>
<evidence type="ECO:0000313" key="9">
    <source>
        <dbReference type="Proteomes" id="UP000655287"/>
    </source>
</evidence>
<dbReference type="GO" id="GO:0046872">
    <property type="term" value="F:metal ion binding"/>
    <property type="evidence" value="ECO:0007669"/>
    <property type="project" value="UniProtKB-KW"/>
</dbReference>
<dbReference type="PROSITE" id="PS50231">
    <property type="entry name" value="RICIN_B_LECTIN"/>
    <property type="match status" value="1"/>
</dbReference>
<dbReference type="Gene3D" id="2.120.10.30">
    <property type="entry name" value="TolB, C-terminal domain"/>
    <property type="match status" value="1"/>
</dbReference>
<dbReference type="Gene3D" id="2.80.10.50">
    <property type="match status" value="2"/>
</dbReference>
<keyword evidence="9" id="KW-1185">Reference proteome</keyword>
<keyword evidence="6" id="KW-0732">Signal</keyword>
<dbReference type="InterPro" id="IPR006311">
    <property type="entry name" value="TAT_signal"/>
</dbReference>
<dbReference type="SUPFAM" id="SSF50370">
    <property type="entry name" value="Ricin B-like lectins"/>
    <property type="match status" value="1"/>
</dbReference>
<dbReference type="SMART" id="SM00458">
    <property type="entry name" value="RICIN"/>
    <property type="match status" value="1"/>
</dbReference>
<dbReference type="InterPro" id="IPR051262">
    <property type="entry name" value="SMP-30/CGR1_Lactonase"/>
</dbReference>
<evidence type="ECO:0000256" key="4">
    <source>
        <dbReference type="PIRSR" id="PIRSR605511-2"/>
    </source>
</evidence>
<dbReference type="GO" id="GO:0016787">
    <property type="term" value="F:hydrolase activity"/>
    <property type="evidence" value="ECO:0007669"/>
    <property type="project" value="UniProtKB-KW"/>
</dbReference>
<dbReference type="InterPro" id="IPR011042">
    <property type="entry name" value="6-blade_b-propeller_TolB-like"/>
</dbReference>
<feature type="binding site" evidence="4">
    <location>
        <position position="380"/>
    </location>
    <ligand>
        <name>a divalent metal cation</name>
        <dbReference type="ChEBI" id="CHEBI:60240"/>
    </ligand>
</feature>
<feature type="compositionally biased region" description="Pro residues" evidence="5">
    <location>
        <begin position="170"/>
        <end position="198"/>
    </location>
</feature>
<dbReference type="PRINTS" id="PR01790">
    <property type="entry name" value="SMP30FAMILY"/>
</dbReference>
<feature type="binding site" evidence="4">
    <location>
        <position position="329"/>
    </location>
    <ligand>
        <name>substrate</name>
    </ligand>
</feature>
<evidence type="ECO:0000256" key="6">
    <source>
        <dbReference type="SAM" id="SignalP"/>
    </source>
</evidence>
<feature type="chain" id="PRO_5038908071" description="Ricin B lectin domain-containing protein" evidence="6">
    <location>
        <begin position="35"/>
        <end position="507"/>
    </location>
</feature>
<protein>
    <recommendedName>
        <fullName evidence="7">Ricin B lectin domain-containing protein</fullName>
    </recommendedName>
</protein>
<dbReference type="Pfam" id="PF08450">
    <property type="entry name" value="SGL"/>
    <property type="match status" value="1"/>
</dbReference>
<dbReference type="Pfam" id="PF00652">
    <property type="entry name" value="Ricin_B_lectin"/>
    <property type="match status" value="1"/>
</dbReference>
<dbReference type="Proteomes" id="UP000655287">
    <property type="component" value="Unassembled WGS sequence"/>
</dbReference>
<keyword evidence="2" id="KW-0378">Hydrolase</keyword>
<organism evidence="8 9">
    <name type="scientific">Sphaerisporangium rufum</name>
    <dbReference type="NCBI Taxonomy" id="1381558"/>
    <lineage>
        <taxon>Bacteria</taxon>
        <taxon>Bacillati</taxon>
        <taxon>Actinomycetota</taxon>
        <taxon>Actinomycetes</taxon>
        <taxon>Streptosporangiales</taxon>
        <taxon>Streptosporangiaceae</taxon>
        <taxon>Sphaerisporangium</taxon>
    </lineage>
</organism>
<name>A0A919R5R6_9ACTN</name>
<dbReference type="InterPro" id="IPR000772">
    <property type="entry name" value="Ricin_B_lectin"/>
</dbReference>
<dbReference type="PROSITE" id="PS51318">
    <property type="entry name" value="TAT"/>
    <property type="match status" value="1"/>
</dbReference>
<accession>A0A919R5R6</accession>
<sequence length="507" mass="51916">MTASRNPRAWRARRSLATGAAAAVVVLATALVHASTAAAAAGVPITGIGGKCVDVAGGSSANGTRVQLWTCHGGVAQQWTAGTDGTLRALGKCLDVAGGSTANGARAQIYDCNGSGSQRWTATASGQLVSQPSGKCLDANGNSSADGTLLQIWSCNGGANQRWVIGTGPTPTPTPTPTLTPTPTPTPTPTVTPSPGTPRPGVGPCTPGASYPDPLPSASVTATKIRDGFNFLEGPVWDATSQTLLLSLMRDGTGPEGVQPADVLRFTEPGTFETFISGSGSNGLALSRDGGTLLAATHDQRSVSSFRLADRARGVVASSYQGRAFNSPNDLTVGADGTVYFTDPDFQRANRADQMSGRTGVYRVKDGVVSLIDDTIREPNGIVLSPDGRTLYVGGNGTGRVYKWPVNGDGSVGQRADFASLNGSDGATIDCAGNLYQASYNDGKVHVYSPSGVQLGTISAGLNTTNVAFGGPDGQTLYITSGTPSRGGNSGNFGLYRIRLNVPGWPY</sequence>
<comment type="caution">
    <text evidence="8">The sequence shown here is derived from an EMBL/GenBank/DDBJ whole genome shotgun (WGS) entry which is preliminary data.</text>
</comment>
<dbReference type="CDD" id="cd23451">
    <property type="entry name" value="beta-trefoil_Ricin_laminarinase"/>
    <property type="match status" value="1"/>
</dbReference>
<dbReference type="RefSeq" id="WP_239137368.1">
    <property type="nucleotide sequence ID" value="NZ_BOOU01000036.1"/>
</dbReference>
<feature type="region of interest" description="Disordered" evidence="5">
    <location>
        <begin position="167"/>
        <end position="210"/>
    </location>
</feature>
<dbReference type="PANTHER" id="PTHR47572">
    <property type="entry name" value="LIPOPROTEIN-RELATED"/>
    <property type="match status" value="1"/>
</dbReference>
<dbReference type="PANTHER" id="PTHR47572:SF4">
    <property type="entry name" value="LACTONASE DRP35"/>
    <property type="match status" value="1"/>
</dbReference>
<keyword evidence="4" id="KW-0862">Zinc</keyword>
<proteinExistence type="inferred from homology"/>
<dbReference type="AlphaFoldDB" id="A0A919R5R6"/>
<feature type="binding site" evidence="4">
    <location>
        <position position="425"/>
    </location>
    <ligand>
        <name>a divalent metal cation</name>
        <dbReference type="ChEBI" id="CHEBI:60240"/>
    </ligand>
</feature>
<dbReference type="SUPFAM" id="SSF63829">
    <property type="entry name" value="Calcium-dependent phosphotriesterase"/>
    <property type="match status" value="1"/>
</dbReference>
<feature type="signal peptide" evidence="6">
    <location>
        <begin position="1"/>
        <end position="34"/>
    </location>
</feature>
<evidence type="ECO:0000256" key="2">
    <source>
        <dbReference type="ARBA" id="ARBA00022801"/>
    </source>
</evidence>
<dbReference type="InterPro" id="IPR005511">
    <property type="entry name" value="SMP-30"/>
</dbReference>
<gene>
    <name evidence="8" type="ORF">Sru01_26140</name>
</gene>
<keyword evidence="4" id="KW-0479">Metal-binding</keyword>
<dbReference type="EMBL" id="BOOU01000036">
    <property type="protein sequence ID" value="GII77632.1"/>
    <property type="molecule type" value="Genomic_DNA"/>
</dbReference>
<reference evidence="8" key="1">
    <citation type="submission" date="2021-01" db="EMBL/GenBank/DDBJ databases">
        <title>Whole genome shotgun sequence of Sphaerisporangium rufum NBRC 109079.</title>
        <authorList>
            <person name="Komaki H."/>
            <person name="Tamura T."/>
        </authorList>
    </citation>
    <scope>NUCLEOTIDE SEQUENCE</scope>
    <source>
        <strain evidence="8">NBRC 109079</strain>
    </source>
</reference>
<evidence type="ECO:0000256" key="1">
    <source>
        <dbReference type="ARBA" id="ARBA00008853"/>
    </source>
</evidence>
<evidence type="ECO:0000256" key="3">
    <source>
        <dbReference type="PIRSR" id="PIRSR605511-1"/>
    </source>
</evidence>
<dbReference type="InterPro" id="IPR013658">
    <property type="entry name" value="SGL"/>
</dbReference>
<comment type="cofactor">
    <cofactor evidence="4">
        <name>Zn(2+)</name>
        <dbReference type="ChEBI" id="CHEBI:29105"/>
    </cofactor>
    <text evidence="4">Binds 1 divalent metal cation per subunit.</text>
</comment>
<feature type="active site" description="Proton donor/acceptor" evidence="3">
    <location>
        <position position="425"/>
    </location>
</feature>
<dbReference type="InterPro" id="IPR035992">
    <property type="entry name" value="Ricin_B-like_lectins"/>
</dbReference>
<comment type="similarity">
    <text evidence="1">Belongs to the SMP-30/CGR1 family.</text>
</comment>
<evidence type="ECO:0000313" key="8">
    <source>
        <dbReference type="EMBL" id="GII77632.1"/>
    </source>
</evidence>
<feature type="domain" description="Ricin B lectin" evidence="7">
    <location>
        <begin position="42"/>
        <end position="166"/>
    </location>
</feature>